<dbReference type="AlphaFoldDB" id="A0A6N4R383"/>
<evidence type="ECO:0000313" key="1">
    <source>
        <dbReference type="EMBL" id="TKW60413.1"/>
    </source>
</evidence>
<name>A0A6N4R383_BLAVI</name>
<sequence length="703" mass="80676">MKIKAYSSRYDMTFGENPTVLINADSAEDWFGREPFESSNSQKLHQGISQNLLMDPDGTTDGHNLMRDSTFMDSMRVDKYVPLSPLFVKDLSGRTVYIGYGPERKGNFEWDAYFVDVEKVSKDELNPFIPLVTFPRFCRDATTMEGEELLEQVFLTKFRCLEMSMGFNGKISGSDEDDPLVSASYLGANLYPYKLRLDTFYIDGFRLPQTQMVYARGMQDGVSPVQARKLGQKFLQQWAERAVDTSYEDWFEKLGESRIDDLFMSGCTVIPTFEACNGYYVVGPNFELVDFWPGRAVSGLHDVIESRADKSPAGTILDVLEPGFVTADYVKPALVIVSDGTGYVSPNASDPDPLVPNLNLPHQRVVADWRATWLPTHPLHFEVPALWGWDIDTGRFMQIFGPLWDPLHYYYESVDKVLAAFNKTPLNENRNGLVPVPEDMDQHFYPIIPMTGFDTFSEAEYIRRSNENLLPRSCIKRITSNEYSAGLGYHPMPAEFEFELDPFWFPDMHPLNRDHGIAPEDVNNRISPVINPQITVNVFKPTVDAPPEVTWMADDTKLMTPLADPLTNYPQLTRYLLPDTDIDIIMNLCPMPYLGAPDEELLNKPARLWWRDEDDKQFDDPHVLEDVVPGVHDALWDMREQGVALVKFRHLVYRTNLPLYMLAWWYGWGVQQLELAMEDWVQGSQEEDREYLEEIRYSLQQSS</sequence>
<protein>
    <submittedName>
        <fullName evidence="1">Uncharacterized protein</fullName>
    </submittedName>
</protein>
<dbReference type="Proteomes" id="UP000320948">
    <property type="component" value="Unassembled WGS sequence"/>
</dbReference>
<reference evidence="1 2" key="1">
    <citation type="journal article" date="2017" name="Nat. Commun.">
        <title>In situ click chemistry generation of cyclooxygenase-2 inhibitors.</title>
        <authorList>
            <person name="Bhardwaj A."/>
            <person name="Kaur J."/>
            <person name="Wuest M."/>
            <person name="Wuest F."/>
        </authorList>
    </citation>
    <scope>NUCLEOTIDE SEQUENCE [LARGE SCALE GENOMIC DNA]</scope>
    <source>
        <strain evidence="1">S2_018_000_R2_106</strain>
    </source>
</reference>
<comment type="caution">
    <text evidence="1">The sequence shown here is derived from an EMBL/GenBank/DDBJ whole genome shotgun (WGS) entry which is preliminary data.</text>
</comment>
<accession>A0A6N4R383</accession>
<evidence type="ECO:0000313" key="2">
    <source>
        <dbReference type="Proteomes" id="UP000320948"/>
    </source>
</evidence>
<dbReference type="EMBL" id="VAFM01000002">
    <property type="protein sequence ID" value="TKW60413.1"/>
    <property type="molecule type" value="Genomic_DNA"/>
</dbReference>
<proteinExistence type="predicted"/>
<organism evidence="1 2">
    <name type="scientific">Blastochloris viridis</name>
    <name type="common">Rhodopseudomonas viridis</name>
    <dbReference type="NCBI Taxonomy" id="1079"/>
    <lineage>
        <taxon>Bacteria</taxon>
        <taxon>Pseudomonadati</taxon>
        <taxon>Pseudomonadota</taxon>
        <taxon>Alphaproteobacteria</taxon>
        <taxon>Hyphomicrobiales</taxon>
        <taxon>Blastochloridaceae</taxon>
        <taxon>Blastochloris</taxon>
    </lineage>
</organism>
<gene>
    <name evidence="1" type="ORF">DI628_05720</name>
</gene>